<dbReference type="Gene3D" id="3.30.1130.10">
    <property type="match status" value="1"/>
</dbReference>
<comment type="similarity">
    <text evidence="3 6">Belongs to the DHNA family.</text>
</comment>
<dbReference type="Pfam" id="PF02152">
    <property type="entry name" value="FolB"/>
    <property type="match status" value="1"/>
</dbReference>
<keyword evidence="5 6" id="KW-0456">Lyase</keyword>
<evidence type="ECO:0000313" key="8">
    <source>
        <dbReference type="EMBL" id="MEX5285514.1"/>
    </source>
</evidence>
<dbReference type="SMART" id="SM00905">
    <property type="entry name" value="FolB"/>
    <property type="match status" value="1"/>
</dbReference>
<keyword evidence="9" id="KW-1185">Reference proteome</keyword>
<dbReference type="RefSeq" id="WP_368847241.1">
    <property type="nucleotide sequence ID" value="NZ_CP194411.1"/>
</dbReference>
<sequence length="120" mass="13508">MQDRIELLGMAFFGFHGCLPEERGEGQKFLVDAVLYLDMQKAGKTDDLSHTVNYAAVFDSIRSIVEGTPRNLIERVAEEIASRILAEYPLQRIEVAVHKPMAPIGGDFQDVCVRIERSRT</sequence>
<dbReference type="InterPro" id="IPR006156">
    <property type="entry name" value="Dihydroneopterin_aldolase"/>
</dbReference>
<comment type="catalytic activity">
    <reaction evidence="1 6">
        <text>7,8-dihydroneopterin = 6-hydroxymethyl-7,8-dihydropterin + glycolaldehyde</text>
        <dbReference type="Rhea" id="RHEA:10540"/>
        <dbReference type="ChEBI" id="CHEBI:17001"/>
        <dbReference type="ChEBI" id="CHEBI:17071"/>
        <dbReference type="ChEBI" id="CHEBI:44841"/>
        <dbReference type="EC" id="4.1.2.25"/>
    </reaction>
</comment>
<dbReference type="NCBIfam" id="TIGR00526">
    <property type="entry name" value="folB_dom"/>
    <property type="match status" value="1"/>
</dbReference>
<evidence type="ECO:0000259" key="7">
    <source>
        <dbReference type="SMART" id="SM00905"/>
    </source>
</evidence>
<evidence type="ECO:0000256" key="3">
    <source>
        <dbReference type="ARBA" id="ARBA00005708"/>
    </source>
</evidence>
<dbReference type="EMBL" id="JARVLH010000004">
    <property type="protein sequence ID" value="MEX5285514.1"/>
    <property type="molecule type" value="Genomic_DNA"/>
</dbReference>
<evidence type="ECO:0000256" key="2">
    <source>
        <dbReference type="ARBA" id="ARBA00005013"/>
    </source>
</evidence>
<dbReference type="PANTHER" id="PTHR42844">
    <property type="entry name" value="DIHYDRONEOPTERIN ALDOLASE 1-RELATED"/>
    <property type="match status" value="1"/>
</dbReference>
<keyword evidence="4 6" id="KW-0289">Folate biosynthesis</keyword>
<dbReference type="PANTHER" id="PTHR42844:SF1">
    <property type="entry name" value="DIHYDRONEOPTERIN ALDOLASE 1-RELATED"/>
    <property type="match status" value="1"/>
</dbReference>
<gene>
    <name evidence="8" type="primary">folB</name>
    <name evidence="8" type="ORF">QCO44_07680</name>
</gene>
<dbReference type="InterPro" id="IPR006157">
    <property type="entry name" value="FolB_dom"/>
</dbReference>
<evidence type="ECO:0000256" key="6">
    <source>
        <dbReference type="RuleBase" id="RU362079"/>
    </source>
</evidence>
<dbReference type="Proteomes" id="UP001559623">
    <property type="component" value="Unassembled WGS sequence"/>
</dbReference>
<evidence type="ECO:0000313" key="9">
    <source>
        <dbReference type="Proteomes" id="UP001559623"/>
    </source>
</evidence>
<evidence type="ECO:0000256" key="1">
    <source>
        <dbReference type="ARBA" id="ARBA00001353"/>
    </source>
</evidence>
<proteinExistence type="inferred from homology"/>
<comment type="pathway">
    <text evidence="2 6">Cofactor biosynthesis; tetrahydrofolate biosynthesis; 2-amino-4-hydroxy-6-hydroxymethyl-7,8-dihydropteridine diphosphate from 7,8-dihydroneopterin triphosphate: step 3/4.</text>
</comment>
<evidence type="ECO:0000256" key="5">
    <source>
        <dbReference type="ARBA" id="ARBA00023239"/>
    </source>
</evidence>
<organism evidence="8 9">
    <name type="scientific">Selenomonas sputigena</name>
    <dbReference type="NCBI Taxonomy" id="69823"/>
    <lineage>
        <taxon>Bacteria</taxon>
        <taxon>Bacillati</taxon>
        <taxon>Bacillota</taxon>
        <taxon>Negativicutes</taxon>
        <taxon>Selenomonadales</taxon>
        <taxon>Selenomonadaceae</taxon>
        <taxon>Selenomonas</taxon>
    </lineage>
</organism>
<evidence type="ECO:0000256" key="4">
    <source>
        <dbReference type="ARBA" id="ARBA00022909"/>
    </source>
</evidence>
<dbReference type="EC" id="4.1.2.25" evidence="6"/>
<feature type="domain" description="Dihydroneopterin aldolase/epimerase" evidence="7">
    <location>
        <begin position="5"/>
        <end position="117"/>
    </location>
</feature>
<dbReference type="SUPFAM" id="SSF55620">
    <property type="entry name" value="Tetrahydrobiopterin biosynthesis enzymes-like"/>
    <property type="match status" value="1"/>
</dbReference>
<comment type="function">
    <text evidence="6">Catalyzes the conversion of 7,8-dihydroneopterin to 6-hydroxymethyl-7,8-dihydropterin.</text>
</comment>
<dbReference type="CDD" id="cd00534">
    <property type="entry name" value="DHNA_DHNTPE"/>
    <property type="match status" value="1"/>
</dbReference>
<protein>
    <recommendedName>
        <fullName evidence="6">7,8-dihydroneopterin aldolase</fullName>
        <ecNumber evidence="6">4.1.2.25</ecNumber>
    </recommendedName>
</protein>
<reference evidence="8 9" key="1">
    <citation type="submission" date="2023-04" db="EMBL/GenBank/DDBJ databases">
        <title>Genome Sequence of Selenomonas sputigena ATCC 33150.</title>
        <authorList>
            <person name="Miller D.P."/>
            <person name="Anvari S."/>
            <person name="Polson S.W."/>
            <person name="Macdonald M."/>
            <person name="Mcdowell J.V."/>
        </authorList>
    </citation>
    <scope>NUCLEOTIDE SEQUENCE [LARGE SCALE GENOMIC DNA]</scope>
    <source>
        <strain evidence="8 9">ATCC 33150</strain>
    </source>
</reference>
<dbReference type="NCBIfam" id="TIGR00525">
    <property type="entry name" value="folB"/>
    <property type="match status" value="1"/>
</dbReference>
<accession>A0ABV3X644</accession>
<dbReference type="GO" id="GO:0004150">
    <property type="term" value="F:dihydroneopterin aldolase activity"/>
    <property type="evidence" value="ECO:0007669"/>
    <property type="project" value="UniProtKB-EC"/>
</dbReference>
<dbReference type="InterPro" id="IPR043133">
    <property type="entry name" value="GTP-CH-I_C/QueF"/>
</dbReference>
<name>A0ABV3X644_9FIRM</name>
<comment type="caution">
    <text evidence="8">The sequence shown here is derived from an EMBL/GenBank/DDBJ whole genome shotgun (WGS) entry which is preliminary data.</text>
</comment>